<feature type="signal peptide" evidence="1">
    <location>
        <begin position="1"/>
        <end position="19"/>
    </location>
</feature>
<evidence type="ECO:0000313" key="4">
    <source>
        <dbReference type="Proteomes" id="UP000613030"/>
    </source>
</evidence>
<keyword evidence="1" id="KW-0732">Signal</keyword>
<dbReference type="EMBL" id="JAERRB010000012">
    <property type="protein sequence ID" value="MBL0744756.1"/>
    <property type="molecule type" value="Genomic_DNA"/>
</dbReference>
<accession>A0ABS1L2I3</accession>
<dbReference type="RefSeq" id="WP_202014609.1">
    <property type="nucleotide sequence ID" value="NZ_JAERRB010000012.1"/>
</dbReference>
<reference evidence="3 4" key="1">
    <citation type="submission" date="2021-01" db="EMBL/GenBank/DDBJ databases">
        <title>Chryseolinea sp. Jin1 Genome sequencing and assembly.</title>
        <authorList>
            <person name="Kim I."/>
        </authorList>
    </citation>
    <scope>NUCLEOTIDE SEQUENCE [LARGE SCALE GENOMIC DNA]</scope>
    <source>
        <strain evidence="3 4">Jin1</strain>
    </source>
</reference>
<comment type="caution">
    <text evidence="3">The sequence shown here is derived from an EMBL/GenBank/DDBJ whole genome shotgun (WGS) entry which is preliminary data.</text>
</comment>
<evidence type="ECO:0000256" key="1">
    <source>
        <dbReference type="SAM" id="SignalP"/>
    </source>
</evidence>
<evidence type="ECO:0000259" key="2">
    <source>
        <dbReference type="Pfam" id="PF04389"/>
    </source>
</evidence>
<dbReference type="InterPro" id="IPR046450">
    <property type="entry name" value="PA_dom_sf"/>
</dbReference>
<evidence type="ECO:0000313" key="3">
    <source>
        <dbReference type="EMBL" id="MBL0744756.1"/>
    </source>
</evidence>
<name>A0ABS1L2I3_9BACT</name>
<dbReference type="SUPFAM" id="SSF52025">
    <property type="entry name" value="PA domain"/>
    <property type="match status" value="1"/>
</dbReference>
<dbReference type="Gene3D" id="3.50.30.30">
    <property type="match status" value="1"/>
</dbReference>
<keyword evidence="4" id="KW-1185">Reference proteome</keyword>
<dbReference type="PANTHER" id="PTHR12147:SF26">
    <property type="entry name" value="PEPTIDASE M28 DOMAIN-CONTAINING PROTEIN"/>
    <property type="match status" value="1"/>
</dbReference>
<dbReference type="Gene3D" id="3.40.630.10">
    <property type="entry name" value="Zn peptidases"/>
    <property type="match status" value="2"/>
</dbReference>
<sequence>MTLTRTALFLTAFMLTSLATIGQKKIVQAVTRTVTAQDAEAHLTFLASDEMRGRDTGSPELDIAANYIVAQFRSNGIGHVPGASGYFQEFSLEKIVPPATGSFSIGAESFPWKNEVLALNGVGASLQGDIVFVGYGLPKDFDTYDVRGKIALALVGSPESTKPVRALVKDSPEKNKLAAAHGAVALVEVMTIPGIPWPVLMNYLSADRFVVKNNEEASLPHLLLRNSESASLKALLESRHAKAALDVKGTALKTVKAKNIAAAIKGSDATLSQQWVVISAHYDHVGVKKNASGDSIYNGARDNAIGAVALLEAARFLKQHPPKRSVLLLAVTAEEKGLLGSDWYANHPLIPLKQTVFNYNCDGGGYNDKSIVTIIDVNRTTTDEQLREACKAFGLTLGGDPAPQQNLFDRSDNANFAIKGVPALNISPGVKAFDEELLKYYHQPPDEVGSLDMVYLEKFYRIFVYGIYKIANESALPRWVKGDKYEEAGKALYGR</sequence>
<dbReference type="PANTHER" id="PTHR12147">
    <property type="entry name" value="METALLOPEPTIDASE M28 FAMILY MEMBER"/>
    <property type="match status" value="1"/>
</dbReference>
<organism evidence="3 4">
    <name type="scientific">Chryseolinea lacunae</name>
    <dbReference type="NCBI Taxonomy" id="2801331"/>
    <lineage>
        <taxon>Bacteria</taxon>
        <taxon>Pseudomonadati</taxon>
        <taxon>Bacteroidota</taxon>
        <taxon>Cytophagia</taxon>
        <taxon>Cytophagales</taxon>
        <taxon>Fulvivirgaceae</taxon>
        <taxon>Chryseolinea</taxon>
    </lineage>
</organism>
<feature type="domain" description="Peptidase M28" evidence="2">
    <location>
        <begin position="259"/>
        <end position="463"/>
    </location>
</feature>
<dbReference type="InterPro" id="IPR007484">
    <property type="entry name" value="Peptidase_M28"/>
</dbReference>
<feature type="chain" id="PRO_5047014550" evidence="1">
    <location>
        <begin position="20"/>
        <end position="495"/>
    </location>
</feature>
<gene>
    <name evidence="3" type="ORF">JI741_26215</name>
</gene>
<protein>
    <submittedName>
        <fullName evidence="3">M28 family peptidase</fullName>
    </submittedName>
</protein>
<dbReference type="Pfam" id="PF04389">
    <property type="entry name" value="Peptidase_M28"/>
    <property type="match status" value="1"/>
</dbReference>
<dbReference type="InterPro" id="IPR045175">
    <property type="entry name" value="M28_fam"/>
</dbReference>
<dbReference type="Proteomes" id="UP000613030">
    <property type="component" value="Unassembled WGS sequence"/>
</dbReference>
<proteinExistence type="predicted"/>
<dbReference type="SUPFAM" id="SSF53187">
    <property type="entry name" value="Zn-dependent exopeptidases"/>
    <property type="match status" value="1"/>
</dbReference>